<feature type="compositionally biased region" description="Polar residues" evidence="1">
    <location>
        <begin position="192"/>
        <end position="213"/>
    </location>
</feature>
<gene>
    <name evidence="2" type="ORF">GMORB2_5651</name>
</gene>
<dbReference type="RefSeq" id="XP_035322587.1">
    <property type="nucleotide sequence ID" value="XM_035467621.1"/>
</dbReference>
<feature type="region of interest" description="Disordered" evidence="1">
    <location>
        <begin position="192"/>
        <end position="217"/>
    </location>
</feature>
<dbReference type="Proteomes" id="UP000749293">
    <property type="component" value="Unassembled WGS sequence"/>
</dbReference>
<accession>A0A9P5D5M3</accession>
<comment type="caution">
    <text evidence="2">The sequence shown here is derived from an EMBL/GenBank/DDBJ whole genome shotgun (WGS) entry which is preliminary data.</text>
</comment>
<reference evidence="2" key="1">
    <citation type="submission" date="2020-03" db="EMBL/GenBank/DDBJ databases">
        <title>Site-based positive gene gene selection in Geosmithia morbida across the United States reveals a broad range of putative effectors and factors for local host and environmental adapation.</title>
        <authorList>
            <person name="Onufrak A."/>
            <person name="Murdoch R.W."/>
            <person name="Gazis R."/>
            <person name="Huff M."/>
            <person name="Staton M."/>
            <person name="Klingeman W."/>
            <person name="Hadziabdic D."/>
        </authorList>
    </citation>
    <scope>NUCLEOTIDE SEQUENCE</scope>
    <source>
        <strain evidence="2">1262</strain>
    </source>
</reference>
<keyword evidence="3" id="KW-1185">Reference proteome</keyword>
<dbReference type="GeneID" id="55971876"/>
<dbReference type="OrthoDB" id="5357075at2759"/>
<dbReference type="EMBL" id="JAANYQ010000005">
    <property type="protein sequence ID" value="KAF4123935.1"/>
    <property type="molecule type" value="Genomic_DNA"/>
</dbReference>
<sequence length="289" mass="33133">MAFVQQSMPSAAAHDELAALFSRNLTFSQHDVQSVPRNMVVPSEPSLASPAFSASQHYHHSTHVSHPQVAEQQQQQTRSASDSMTAEAALRIHGVNPDSLTPSQLHLFRVADHAQKRRLLELWSIFPPNSGGEIPSLAWSSTSLEQEEQIAHIRYERNQQRQQQQQQQQQEEEEQLRRQQLQQQQQQQQQQMAIQNTAKSSQGIDGQWHTQPAESEPYMYSGYEELMRREREKELAAKQRQQQAYSQATDPVYMGPDFARQQQQVDMATQYGAFQHLRGGQPDTMDVMM</sequence>
<organism evidence="2 3">
    <name type="scientific">Geosmithia morbida</name>
    <dbReference type="NCBI Taxonomy" id="1094350"/>
    <lineage>
        <taxon>Eukaryota</taxon>
        <taxon>Fungi</taxon>
        <taxon>Dikarya</taxon>
        <taxon>Ascomycota</taxon>
        <taxon>Pezizomycotina</taxon>
        <taxon>Sordariomycetes</taxon>
        <taxon>Hypocreomycetidae</taxon>
        <taxon>Hypocreales</taxon>
        <taxon>Bionectriaceae</taxon>
        <taxon>Geosmithia</taxon>
    </lineage>
</organism>
<feature type="region of interest" description="Disordered" evidence="1">
    <location>
        <begin position="46"/>
        <end position="85"/>
    </location>
</feature>
<evidence type="ECO:0000313" key="2">
    <source>
        <dbReference type="EMBL" id="KAF4123935.1"/>
    </source>
</evidence>
<evidence type="ECO:0000256" key="1">
    <source>
        <dbReference type="SAM" id="MobiDB-lite"/>
    </source>
</evidence>
<protein>
    <submittedName>
        <fullName evidence="2">Uncharacterized protein</fullName>
    </submittedName>
</protein>
<feature type="compositionally biased region" description="Polar residues" evidence="1">
    <location>
        <begin position="70"/>
        <end position="84"/>
    </location>
</feature>
<name>A0A9P5D5M3_9HYPO</name>
<evidence type="ECO:0000313" key="3">
    <source>
        <dbReference type="Proteomes" id="UP000749293"/>
    </source>
</evidence>
<proteinExistence type="predicted"/>
<dbReference type="AlphaFoldDB" id="A0A9P5D5M3"/>